<dbReference type="PANTHER" id="PTHR32089">
    <property type="entry name" value="METHYL-ACCEPTING CHEMOTAXIS PROTEIN MCPB"/>
    <property type="match status" value="1"/>
</dbReference>
<dbReference type="CDD" id="cd06225">
    <property type="entry name" value="HAMP"/>
    <property type="match status" value="1"/>
</dbReference>
<evidence type="ECO:0000313" key="13">
    <source>
        <dbReference type="EMBL" id="ABQ27550.1"/>
    </source>
</evidence>
<dbReference type="SMART" id="SM00304">
    <property type="entry name" value="HAMP"/>
    <property type="match status" value="2"/>
</dbReference>
<evidence type="ECO:0000256" key="5">
    <source>
        <dbReference type="ARBA" id="ARBA00023136"/>
    </source>
</evidence>
<dbReference type="KEGG" id="gur:Gura_3394"/>
<feature type="transmembrane region" description="Helical" evidence="10">
    <location>
        <begin position="13"/>
        <end position="35"/>
    </location>
</feature>
<dbReference type="InterPro" id="IPR025991">
    <property type="entry name" value="Chemoreceptor_zinc-bind_dom"/>
</dbReference>
<dbReference type="PANTHER" id="PTHR32089:SF112">
    <property type="entry name" value="LYSOZYME-LIKE PROTEIN-RELATED"/>
    <property type="match status" value="1"/>
</dbReference>
<keyword evidence="5 10" id="KW-0472">Membrane</keyword>
<keyword evidence="3 10" id="KW-0812">Transmembrane</keyword>
<sequence>MLSLNNLKVRKKLWLIIGSALAGIVVIIAMSLFMLKTDLKDEKALKTRHLVETAYSTLDYYYRLAASGKISQEEAKAAAIAVIKTMRYEDKEYFWINDMHPTMVMHPYKPELDGKDLSGFKDNEGKKLFVEFVETVKAKKAGFVYYLWPKPGFDKPVLKVSYVKGFEPWGWIIGSGIYLDDLDALFWSKSRQYALVAFAVFLMILAMSWIVAKNITRNLTDLTDKIGLISDGDLRISIEAKGNDEFGMLARDINKMAVSLNEMINQIFDSINNVVQVVDTVKTKSEQTAGAAQKQSMQATGIATAAEEMSHTINDMARNAATAADTSADAMKTAASGKQVADGAVETIDRVFRATVDLEQMIEKLSSSVSEIGDIVTVINDIADQTNLLALNASIEAARAGEHGRGFAVVADEVRKLAERTIRATAEISKKIGAVQKESEQTTNSMAEASGEVTMATDYIKQVGSTLNHIVDAVQNARDQITQIATAIEQQSATTEELAQNFEQTSAAAVQMEKMSEEVTQAVYRLSHIDEEIRNSTSGFKTVVSALQMLDMAKTDHRIFVNKLGDCMNGGKKMDVSQMPDHHTCRFGKWYETEGRQTCANSKSYKTVAVPHEKIHALAKEAAAACNSGDKAKSQRLYTEIEALSDEISRLLDDIKNESSNLMK</sequence>
<dbReference type="Pfam" id="PF00015">
    <property type="entry name" value="MCPsignal"/>
    <property type="match status" value="1"/>
</dbReference>
<feature type="transmembrane region" description="Helical" evidence="10">
    <location>
        <begin position="193"/>
        <end position="212"/>
    </location>
</feature>
<keyword evidence="14" id="KW-1185">Reference proteome</keyword>
<keyword evidence="2" id="KW-1003">Cell membrane</keyword>
<dbReference type="OrthoDB" id="9765597at2"/>
<dbReference type="HOGENOM" id="CLU_000445_107_21_7"/>
<accession>A5G6Y2</accession>
<dbReference type="GO" id="GO:0005886">
    <property type="term" value="C:plasma membrane"/>
    <property type="evidence" value="ECO:0007669"/>
    <property type="project" value="UniProtKB-SubCell"/>
</dbReference>
<reference evidence="13 14" key="1">
    <citation type="submission" date="2007-05" db="EMBL/GenBank/DDBJ databases">
        <title>Complete sequence of Geobacter uraniireducens Rf4.</title>
        <authorList>
            <consortium name="US DOE Joint Genome Institute"/>
            <person name="Copeland A."/>
            <person name="Lucas S."/>
            <person name="Lapidus A."/>
            <person name="Barry K."/>
            <person name="Detter J.C."/>
            <person name="Glavina del Rio T."/>
            <person name="Hammon N."/>
            <person name="Israni S."/>
            <person name="Dalin E."/>
            <person name="Tice H."/>
            <person name="Pitluck S."/>
            <person name="Chertkov O."/>
            <person name="Brettin T."/>
            <person name="Bruce D."/>
            <person name="Han C."/>
            <person name="Schmutz J."/>
            <person name="Larimer F."/>
            <person name="Land M."/>
            <person name="Hauser L."/>
            <person name="Kyrpides N."/>
            <person name="Mikhailova N."/>
            <person name="Shelobolina E."/>
            <person name="Aklujkar M."/>
            <person name="Lovley D."/>
            <person name="Richardson P."/>
        </authorList>
    </citation>
    <scope>NUCLEOTIDE SEQUENCE [LARGE SCALE GENOMIC DNA]</scope>
    <source>
        <strain evidence="14">ATCC BAA-1134 / JCM 13001 / Rf4</strain>
    </source>
</reference>
<dbReference type="EMBL" id="CP000698">
    <property type="protein sequence ID" value="ABQ27550.1"/>
    <property type="molecule type" value="Genomic_DNA"/>
</dbReference>
<evidence type="ECO:0000256" key="4">
    <source>
        <dbReference type="ARBA" id="ARBA00022989"/>
    </source>
</evidence>
<feature type="domain" description="HAMP" evidence="12">
    <location>
        <begin position="213"/>
        <end position="265"/>
    </location>
</feature>
<comment type="subcellular location">
    <subcellularLocation>
        <location evidence="1">Cell membrane</location>
        <topology evidence="1">Multi-pass membrane protein</topology>
    </subcellularLocation>
</comment>
<keyword evidence="4 10" id="KW-1133">Transmembrane helix</keyword>
<feature type="domain" description="Methyl-accepting transducer" evidence="11">
    <location>
        <begin position="270"/>
        <end position="506"/>
    </location>
</feature>
<dbReference type="CDD" id="cd11386">
    <property type="entry name" value="MCP_signal"/>
    <property type="match status" value="1"/>
</dbReference>
<keyword evidence="9" id="KW-0175">Coiled coil</keyword>
<dbReference type="InterPro" id="IPR004090">
    <property type="entry name" value="Chemotax_Me-accpt_rcpt"/>
</dbReference>
<dbReference type="SMART" id="SM01049">
    <property type="entry name" value="Cache_2"/>
    <property type="match status" value="1"/>
</dbReference>
<evidence type="ECO:0000256" key="8">
    <source>
        <dbReference type="PROSITE-ProRule" id="PRU00284"/>
    </source>
</evidence>
<dbReference type="Gene3D" id="1.10.287.950">
    <property type="entry name" value="Methyl-accepting chemotaxis protein"/>
    <property type="match status" value="1"/>
</dbReference>
<evidence type="ECO:0000313" key="14">
    <source>
        <dbReference type="Proteomes" id="UP000006695"/>
    </source>
</evidence>
<dbReference type="Pfam" id="PF13682">
    <property type="entry name" value="CZB"/>
    <property type="match status" value="1"/>
</dbReference>
<comment type="similarity">
    <text evidence="7">Belongs to the methyl-accepting chemotaxis (MCP) protein family.</text>
</comment>
<evidence type="ECO:0000256" key="7">
    <source>
        <dbReference type="ARBA" id="ARBA00029447"/>
    </source>
</evidence>
<dbReference type="GO" id="GO:0006935">
    <property type="term" value="P:chemotaxis"/>
    <property type="evidence" value="ECO:0007669"/>
    <property type="project" value="InterPro"/>
</dbReference>
<evidence type="ECO:0000256" key="3">
    <source>
        <dbReference type="ARBA" id="ARBA00022692"/>
    </source>
</evidence>
<evidence type="ECO:0000259" key="12">
    <source>
        <dbReference type="PROSITE" id="PS50885"/>
    </source>
</evidence>
<name>A5G6Y2_GEOUR</name>
<gene>
    <name evidence="13" type="ordered locus">Gura_3394</name>
</gene>
<dbReference type="AlphaFoldDB" id="A5G6Y2"/>
<keyword evidence="6 8" id="KW-0807">Transducer</keyword>
<dbReference type="GO" id="GO:0007165">
    <property type="term" value="P:signal transduction"/>
    <property type="evidence" value="ECO:0007669"/>
    <property type="project" value="UniProtKB-KW"/>
</dbReference>
<dbReference type="SMART" id="SM00283">
    <property type="entry name" value="MA"/>
    <property type="match status" value="1"/>
</dbReference>
<evidence type="ECO:0000259" key="11">
    <source>
        <dbReference type="PROSITE" id="PS50111"/>
    </source>
</evidence>
<evidence type="ECO:0000256" key="6">
    <source>
        <dbReference type="ARBA" id="ARBA00023224"/>
    </source>
</evidence>
<dbReference type="Pfam" id="PF00672">
    <property type="entry name" value="HAMP"/>
    <property type="match status" value="1"/>
</dbReference>
<organism evidence="13 14">
    <name type="scientific">Geotalea uraniireducens (strain Rf4)</name>
    <name type="common">Geobacter uraniireducens</name>
    <dbReference type="NCBI Taxonomy" id="351605"/>
    <lineage>
        <taxon>Bacteria</taxon>
        <taxon>Pseudomonadati</taxon>
        <taxon>Thermodesulfobacteriota</taxon>
        <taxon>Desulfuromonadia</taxon>
        <taxon>Geobacterales</taxon>
        <taxon>Geobacteraceae</taxon>
        <taxon>Geotalea</taxon>
    </lineage>
</organism>
<dbReference type="SUPFAM" id="SSF58104">
    <property type="entry name" value="Methyl-accepting chemotaxis protein (MCP) signaling domain"/>
    <property type="match status" value="1"/>
</dbReference>
<dbReference type="InterPro" id="IPR033480">
    <property type="entry name" value="sCache_2"/>
</dbReference>
<dbReference type="Proteomes" id="UP000006695">
    <property type="component" value="Chromosome"/>
</dbReference>
<proteinExistence type="inferred from homology"/>
<dbReference type="InterPro" id="IPR004089">
    <property type="entry name" value="MCPsignal_dom"/>
</dbReference>
<dbReference type="PRINTS" id="PR00260">
    <property type="entry name" value="CHEMTRNSDUCR"/>
</dbReference>
<feature type="coiled-coil region" evidence="9">
    <location>
        <begin position="634"/>
        <end position="661"/>
    </location>
</feature>
<protein>
    <submittedName>
        <fullName evidence="13">Methyl-accepting chemotaxis sensory transducer</fullName>
    </submittedName>
</protein>
<dbReference type="Pfam" id="PF17200">
    <property type="entry name" value="sCache_2"/>
    <property type="match status" value="1"/>
</dbReference>
<dbReference type="Gene3D" id="3.30.450.20">
    <property type="entry name" value="PAS domain"/>
    <property type="match status" value="1"/>
</dbReference>
<dbReference type="PROSITE" id="PS50111">
    <property type="entry name" value="CHEMOTAXIS_TRANSDUC_2"/>
    <property type="match status" value="1"/>
</dbReference>
<dbReference type="Gene3D" id="1.20.120.30">
    <property type="entry name" value="Aspartate receptor, ligand-binding domain"/>
    <property type="match status" value="1"/>
</dbReference>
<evidence type="ECO:0000256" key="1">
    <source>
        <dbReference type="ARBA" id="ARBA00004651"/>
    </source>
</evidence>
<dbReference type="InterPro" id="IPR003660">
    <property type="entry name" value="HAMP_dom"/>
</dbReference>
<dbReference type="RefSeq" id="WP_011940211.1">
    <property type="nucleotide sequence ID" value="NC_009483.1"/>
</dbReference>
<evidence type="ECO:0000256" key="2">
    <source>
        <dbReference type="ARBA" id="ARBA00022475"/>
    </source>
</evidence>
<evidence type="ECO:0000256" key="9">
    <source>
        <dbReference type="SAM" id="Coils"/>
    </source>
</evidence>
<dbReference type="PROSITE" id="PS50885">
    <property type="entry name" value="HAMP"/>
    <property type="match status" value="1"/>
</dbReference>
<dbReference type="FunFam" id="1.10.287.950:FF:000001">
    <property type="entry name" value="Methyl-accepting chemotaxis sensory transducer"/>
    <property type="match status" value="1"/>
</dbReference>
<dbReference type="STRING" id="351605.Gura_3394"/>
<evidence type="ECO:0000256" key="10">
    <source>
        <dbReference type="SAM" id="Phobius"/>
    </source>
</evidence>
<dbReference type="GO" id="GO:0004888">
    <property type="term" value="F:transmembrane signaling receptor activity"/>
    <property type="evidence" value="ECO:0007669"/>
    <property type="project" value="InterPro"/>
</dbReference>